<dbReference type="GO" id="GO:0035243">
    <property type="term" value="F:protein-arginine omega-N symmetric methyltransferase activity"/>
    <property type="evidence" value="ECO:0007669"/>
    <property type="project" value="UniProtKB-EC"/>
</dbReference>
<dbReference type="GO" id="GO:0032259">
    <property type="term" value="P:methylation"/>
    <property type="evidence" value="ECO:0007669"/>
    <property type="project" value="UniProtKB-KW"/>
</dbReference>
<evidence type="ECO:0000256" key="5">
    <source>
        <dbReference type="ARBA" id="ARBA00022679"/>
    </source>
</evidence>
<feature type="region of interest" description="Disordered" evidence="8">
    <location>
        <begin position="33"/>
        <end position="78"/>
    </location>
</feature>
<dbReference type="InterPro" id="IPR038375">
    <property type="entry name" value="NDUFAF7_sf"/>
</dbReference>
<comment type="similarity">
    <text evidence="2">Belongs to the NDUFAF7 family.</text>
</comment>
<proteinExistence type="inferred from homology"/>
<feature type="compositionally biased region" description="Basic and acidic residues" evidence="8">
    <location>
        <begin position="181"/>
        <end position="196"/>
    </location>
</feature>
<feature type="compositionally biased region" description="Polar residues" evidence="8">
    <location>
        <begin position="36"/>
        <end position="60"/>
    </location>
</feature>
<accession>A0A316VPM1</accession>
<protein>
    <recommendedName>
        <fullName evidence="3">type II protein arginine methyltransferase</fullName>
        <ecNumber evidence="3">2.1.1.320</ecNumber>
    </recommendedName>
</protein>
<evidence type="ECO:0000256" key="1">
    <source>
        <dbReference type="ARBA" id="ARBA00004173"/>
    </source>
</evidence>
<dbReference type="AlphaFoldDB" id="A0A316VPM1"/>
<dbReference type="PANTHER" id="PTHR12049">
    <property type="entry name" value="PROTEIN ARGININE METHYLTRANSFERASE NDUFAF7, MITOCHONDRIAL"/>
    <property type="match status" value="1"/>
</dbReference>
<dbReference type="Gene3D" id="3.40.50.12710">
    <property type="match status" value="1"/>
</dbReference>
<keyword evidence="4" id="KW-0489">Methyltransferase</keyword>
<evidence type="ECO:0000313" key="9">
    <source>
        <dbReference type="EMBL" id="PWN37435.1"/>
    </source>
</evidence>
<dbReference type="SUPFAM" id="SSF53335">
    <property type="entry name" value="S-adenosyl-L-methionine-dependent methyltransferases"/>
    <property type="match status" value="1"/>
</dbReference>
<dbReference type="Pfam" id="PF02636">
    <property type="entry name" value="Methyltransf_28"/>
    <property type="match status" value="1"/>
</dbReference>
<dbReference type="OrthoDB" id="17415at2759"/>
<dbReference type="PANTHER" id="PTHR12049:SF5">
    <property type="entry name" value="PROTEIN ARGININE METHYLTRANSFERASE NDUFAF7 HOMOLOG, MITOCHONDRIAL"/>
    <property type="match status" value="1"/>
</dbReference>
<evidence type="ECO:0000256" key="8">
    <source>
        <dbReference type="SAM" id="MobiDB-lite"/>
    </source>
</evidence>
<reference evidence="9 10" key="1">
    <citation type="journal article" date="2018" name="Mol. Biol. Evol.">
        <title>Broad Genomic Sampling Reveals a Smut Pathogenic Ancestry of the Fungal Clade Ustilaginomycotina.</title>
        <authorList>
            <person name="Kijpornyongpan T."/>
            <person name="Mondo S.J."/>
            <person name="Barry K."/>
            <person name="Sandor L."/>
            <person name="Lee J."/>
            <person name="Lipzen A."/>
            <person name="Pangilinan J."/>
            <person name="LaButti K."/>
            <person name="Hainaut M."/>
            <person name="Henrissat B."/>
            <person name="Grigoriev I.V."/>
            <person name="Spatafora J.W."/>
            <person name="Aime M.C."/>
        </authorList>
    </citation>
    <scope>NUCLEOTIDE SEQUENCE [LARGE SCALE GENOMIC DNA]</scope>
    <source>
        <strain evidence="9 10">MCA 3882</strain>
    </source>
</reference>
<dbReference type="Proteomes" id="UP000245771">
    <property type="component" value="Unassembled WGS sequence"/>
</dbReference>
<dbReference type="STRING" id="1280837.A0A316VPM1"/>
<evidence type="ECO:0000256" key="3">
    <source>
        <dbReference type="ARBA" id="ARBA00011935"/>
    </source>
</evidence>
<dbReference type="EC" id="2.1.1.320" evidence="3"/>
<dbReference type="InterPro" id="IPR029063">
    <property type="entry name" value="SAM-dependent_MTases_sf"/>
</dbReference>
<dbReference type="RefSeq" id="XP_025357737.1">
    <property type="nucleotide sequence ID" value="XM_025501609.1"/>
</dbReference>
<dbReference type="InterPro" id="IPR003788">
    <property type="entry name" value="NDUFAF7"/>
</dbReference>
<organism evidence="9 10">
    <name type="scientific">Meira miltonrushii</name>
    <dbReference type="NCBI Taxonomy" id="1280837"/>
    <lineage>
        <taxon>Eukaryota</taxon>
        <taxon>Fungi</taxon>
        <taxon>Dikarya</taxon>
        <taxon>Basidiomycota</taxon>
        <taxon>Ustilaginomycotina</taxon>
        <taxon>Exobasidiomycetes</taxon>
        <taxon>Exobasidiales</taxon>
        <taxon>Brachybasidiaceae</taxon>
        <taxon>Meira</taxon>
    </lineage>
</organism>
<feature type="region of interest" description="Disordered" evidence="8">
    <location>
        <begin position="173"/>
        <end position="232"/>
    </location>
</feature>
<evidence type="ECO:0000256" key="6">
    <source>
        <dbReference type="ARBA" id="ARBA00023128"/>
    </source>
</evidence>
<keyword evidence="6" id="KW-0496">Mitochondrion</keyword>
<sequence length="608" mass="69366">MIVRHAARRCQAWKTGYIHARPIQTTSRLLAEEQKNGTTTDEQKNGTTAKEQKNDTTTSLFGEEFGTKSGQIKHRTQYNPDPFSLKPSSDHYEYPLVNEQWLAKQTKRPKSVRMLARDFIHDSLYNPTYGYFSRHAVLLPDGQKHQRAYEFPALANERAFMVAVEERYSKFENSIQAQDQKAAKETKDRVDSKVKEVLSPLLKKNKNKTKEADDSTSASPKSKSRVVPLPGSAQALDAAQRKGRMDLARQLLNEKETDDHDRDVKAMAARQVWHTPTELFKPHFAHAIARYMIEEKVEGTPLCVYEVGAGSGALASDILDFVESQHPDLYKEMTYHIIEISPRLADQQKSTIAKHIANAPDRIKVTNKSVLDWQEEENKDCFFLAMEVFDNLTHDVVRYATDTLLPYQAIVSIDASGDMHELWEPVQDKIIQRYLSMQKGDSSASTFVPPTAPTWMRITPSFLRGMLARNIPFYPNLTEPEYIPTGSLQLLDILSQKFPKHRMVMADFDALPDSLVGVNAPVVQTRLNGTMIAVSKYTVHQGFFDIFFPTNFKDLKQTHDHVMNKTDKKQIVSHRQFLQRYADLPQTTCKDGSNPMLSWYANASWFLS</sequence>
<dbReference type="InParanoid" id="A0A316VPM1"/>
<keyword evidence="10" id="KW-1185">Reference proteome</keyword>
<evidence type="ECO:0000256" key="2">
    <source>
        <dbReference type="ARBA" id="ARBA00005891"/>
    </source>
</evidence>
<name>A0A316VPM1_9BASI</name>
<keyword evidence="5" id="KW-0808">Transferase</keyword>
<evidence type="ECO:0000313" key="10">
    <source>
        <dbReference type="Proteomes" id="UP000245771"/>
    </source>
</evidence>
<comment type="catalytic activity">
    <reaction evidence="7">
        <text>L-arginyl-[protein] + 2 S-adenosyl-L-methionine = N(omega),N(omega)'-dimethyl-L-arginyl-[protein] + 2 S-adenosyl-L-homocysteine + 2 H(+)</text>
        <dbReference type="Rhea" id="RHEA:48108"/>
        <dbReference type="Rhea" id="RHEA-COMP:10532"/>
        <dbReference type="Rhea" id="RHEA-COMP:11992"/>
        <dbReference type="ChEBI" id="CHEBI:15378"/>
        <dbReference type="ChEBI" id="CHEBI:29965"/>
        <dbReference type="ChEBI" id="CHEBI:57856"/>
        <dbReference type="ChEBI" id="CHEBI:59789"/>
        <dbReference type="ChEBI" id="CHEBI:88221"/>
        <dbReference type="EC" id="2.1.1.320"/>
    </reaction>
</comment>
<dbReference type="GeneID" id="37023390"/>
<gene>
    <name evidence="9" type="ORF">FA14DRAFT_187542</name>
</gene>
<evidence type="ECO:0000256" key="4">
    <source>
        <dbReference type="ARBA" id="ARBA00022603"/>
    </source>
</evidence>
<comment type="subcellular location">
    <subcellularLocation>
        <location evidence="1">Mitochondrion</location>
    </subcellularLocation>
</comment>
<dbReference type="GO" id="GO:0005739">
    <property type="term" value="C:mitochondrion"/>
    <property type="evidence" value="ECO:0007669"/>
    <property type="project" value="UniProtKB-SubCell"/>
</dbReference>
<dbReference type="EMBL" id="KZ819602">
    <property type="protein sequence ID" value="PWN37435.1"/>
    <property type="molecule type" value="Genomic_DNA"/>
</dbReference>
<evidence type="ECO:0000256" key="7">
    <source>
        <dbReference type="ARBA" id="ARBA00048612"/>
    </source>
</evidence>